<evidence type="ECO:0000256" key="1">
    <source>
        <dbReference type="ARBA" id="ARBA00022741"/>
    </source>
</evidence>
<evidence type="ECO:0000313" key="12">
    <source>
        <dbReference type="Proteomes" id="UP000178870"/>
    </source>
</evidence>
<dbReference type="Pfam" id="PF00271">
    <property type="entry name" value="Helicase_C"/>
    <property type="match status" value="1"/>
</dbReference>
<reference evidence="11 12" key="1">
    <citation type="journal article" date="2016" name="Nat. Commun.">
        <title>Thousands of microbial genomes shed light on interconnected biogeochemical processes in an aquifer system.</title>
        <authorList>
            <person name="Anantharaman K."/>
            <person name="Brown C.T."/>
            <person name="Hug L.A."/>
            <person name="Sharon I."/>
            <person name="Castelle C.J."/>
            <person name="Probst A.J."/>
            <person name="Thomas B.C."/>
            <person name="Singh A."/>
            <person name="Wilkins M.J."/>
            <person name="Karaoz U."/>
            <person name="Brodie E.L."/>
            <person name="Williams K.H."/>
            <person name="Hubbard S.S."/>
            <person name="Banfield J.F."/>
        </authorList>
    </citation>
    <scope>NUCLEOTIDE SEQUENCE [LARGE SCALE GENOMIC DNA]</scope>
</reference>
<dbReference type="AlphaFoldDB" id="A0A1F7Z0R8"/>
<dbReference type="SUPFAM" id="SSF50249">
    <property type="entry name" value="Nucleic acid-binding proteins"/>
    <property type="match status" value="1"/>
</dbReference>
<dbReference type="SUPFAM" id="SSF52540">
    <property type="entry name" value="P-loop containing nucleoside triphosphate hydrolases"/>
    <property type="match status" value="1"/>
</dbReference>
<dbReference type="Gene3D" id="1.10.150.20">
    <property type="entry name" value="5' to 3' exonuclease, C-terminal subdomain"/>
    <property type="match status" value="1"/>
</dbReference>
<keyword evidence="6" id="KW-0238">DNA-binding</keyword>
<evidence type="ECO:0000256" key="6">
    <source>
        <dbReference type="ARBA" id="ARBA00023125"/>
    </source>
</evidence>
<dbReference type="GO" id="GO:0003678">
    <property type="term" value="F:DNA helicase activity"/>
    <property type="evidence" value="ECO:0007669"/>
    <property type="project" value="TreeGrafter"/>
</dbReference>
<dbReference type="GO" id="GO:0003677">
    <property type="term" value="F:DNA binding"/>
    <property type="evidence" value="ECO:0007669"/>
    <property type="project" value="UniProtKB-KW"/>
</dbReference>
<feature type="domain" description="Helicase ATP-binding" evidence="9">
    <location>
        <begin position="267"/>
        <end position="422"/>
    </location>
</feature>
<dbReference type="Pfam" id="PF19833">
    <property type="entry name" value="RecG_dom3_C"/>
    <property type="match status" value="1"/>
</dbReference>
<keyword evidence="4" id="KW-0347">Helicase</keyword>
<keyword evidence="2" id="KW-0227">DNA damage</keyword>
<accession>A0A1F7Z0R8</accession>
<evidence type="ECO:0000259" key="9">
    <source>
        <dbReference type="PROSITE" id="PS51192"/>
    </source>
</evidence>
<evidence type="ECO:0000256" key="4">
    <source>
        <dbReference type="ARBA" id="ARBA00022806"/>
    </source>
</evidence>
<dbReference type="InterPro" id="IPR045562">
    <property type="entry name" value="RecG_dom3_C"/>
</dbReference>
<dbReference type="NCBIfam" id="NF008168">
    <property type="entry name" value="PRK10917.2-2"/>
    <property type="match status" value="1"/>
</dbReference>
<dbReference type="InterPro" id="IPR011545">
    <property type="entry name" value="DEAD/DEAH_box_helicase_dom"/>
</dbReference>
<evidence type="ECO:0000259" key="10">
    <source>
        <dbReference type="PROSITE" id="PS51194"/>
    </source>
</evidence>
<dbReference type="Gene3D" id="3.40.50.300">
    <property type="entry name" value="P-loop containing nucleotide triphosphate hydrolases"/>
    <property type="match status" value="2"/>
</dbReference>
<dbReference type="PANTHER" id="PTHR47964">
    <property type="entry name" value="ATP-DEPENDENT DNA HELICASE HOMOLOG RECG, CHLOROPLASTIC"/>
    <property type="match status" value="1"/>
</dbReference>
<dbReference type="Pfam" id="PF17191">
    <property type="entry name" value="RecG_wedge"/>
    <property type="match status" value="1"/>
</dbReference>
<gene>
    <name evidence="11" type="ORF">A2803_03100</name>
</gene>
<dbReference type="SMART" id="SM00490">
    <property type="entry name" value="HELICc"/>
    <property type="match status" value="1"/>
</dbReference>
<evidence type="ECO:0000256" key="3">
    <source>
        <dbReference type="ARBA" id="ARBA00022801"/>
    </source>
</evidence>
<dbReference type="CDD" id="cd04488">
    <property type="entry name" value="RecG_wedge_OBF"/>
    <property type="match status" value="1"/>
</dbReference>
<dbReference type="Pfam" id="PF00270">
    <property type="entry name" value="DEAD"/>
    <property type="match status" value="1"/>
</dbReference>
<dbReference type="PROSITE" id="PS51192">
    <property type="entry name" value="HELICASE_ATP_BIND_1"/>
    <property type="match status" value="1"/>
</dbReference>
<dbReference type="InterPro" id="IPR047112">
    <property type="entry name" value="RecG/Mfd"/>
</dbReference>
<evidence type="ECO:0000256" key="2">
    <source>
        <dbReference type="ARBA" id="ARBA00022763"/>
    </source>
</evidence>
<evidence type="ECO:0000256" key="5">
    <source>
        <dbReference type="ARBA" id="ARBA00022840"/>
    </source>
</evidence>
<dbReference type="SMART" id="SM00487">
    <property type="entry name" value="DEXDc"/>
    <property type="match status" value="1"/>
</dbReference>
<dbReference type="InterPro" id="IPR012340">
    <property type="entry name" value="NA-bd_OB-fold"/>
</dbReference>
<dbReference type="PROSITE" id="PS51194">
    <property type="entry name" value="HELICASE_CTER"/>
    <property type="match status" value="1"/>
</dbReference>
<dbReference type="InterPro" id="IPR033454">
    <property type="entry name" value="RecG_wedge"/>
</dbReference>
<dbReference type="InterPro" id="IPR014001">
    <property type="entry name" value="Helicase_ATP-bd"/>
</dbReference>
<dbReference type="InterPro" id="IPR027417">
    <property type="entry name" value="P-loop_NTPase"/>
</dbReference>
<comment type="caution">
    <text evidence="11">The sequence shown here is derived from an EMBL/GenBank/DDBJ whole genome shotgun (WGS) entry which is preliminary data.</text>
</comment>
<name>A0A1F7Z0R8_9BACT</name>
<keyword evidence="3" id="KW-0378">Hydrolase</keyword>
<keyword evidence="7" id="KW-0234">DNA repair</keyword>
<keyword evidence="1" id="KW-0547">Nucleotide-binding</keyword>
<dbReference type="EMBL" id="MGGP01000009">
    <property type="protein sequence ID" value="OGM33080.1"/>
    <property type="molecule type" value="Genomic_DNA"/>
</dbReference>
<organism evidence="11 12">
    <name type="scientific">Candidatus Woesebacteria bacterium RIFCSPHIGHO2_01_FULL_44_21</name>
    <dbReference type="NCBI Taxonomy" id="1802503"/>
    <lineage>
        <taxon>Bacteria</taxon>
        <taxon>Candidatus Woeseibacteriota</taxon>
    </lineage>
</organism>
<dbReference type="Gene3D" id="2.40.50.140">
    <property type="entry name" value="Nucleic acid-binding proteins"/>
    <property type="match status" value="1"/>
</dbReference>
<dbReference type="InterPro" id="IPR001650">
    <property type="entry name" value="Helicase_C-like"/>
</dbReference>
<evidence type="ECO:0000313" key="11">
    <source>
        <dbReference type="EMBL" id="OGM33080.1"/>
    </source>
</evidence>
<protein>
    <recommendedName>
        <fullName evidence="8">Probable DNA 3'-5' helicase RecG</fullName>
    </recommendedName>
</protein>
<evidence type="ECO:0000256" key="7">
    <source>
        <dbReference type="ARBA" id="ARBA00023204"/>
    </source>
</evidence>
<evidence type="ECO:0000256" key="8">
    <source>
        <dbReference type="ARBA" id="ARBA00049819"/>
    </source>
</evidence>
<dbReference type="GO" id="GO:0005524">
    <property type="term" value="F:ATP binding"/>
    <property type="evidence" value="ECO:0007669"/>
    <property type="project" value="UniProtKB-KW"/>
</dbReference>
<proteinExistence type="predicted"/>
<dbReference type="GO" id="GO:0006281">
    <property type="term" value="P:DNA repair"/>
    <property type="evidence" value="ECO:0007669"/>
    <property type="project" value="UniProtKB-KW"/>
</dbReference>
<sequence>MKLADPVSNIPGVGPAYLVKLKKLGIRTIEDLLTHIPARHVDFTNKVSIRELAIGEIATITAQVISAQNIYAKSGKVFQVVVVSDGQDSIEAVWMRQPWIVKTLSEGTLLSLSGKLGFWGKKRALMFPEYEIFSGGYLHTGKLVPIYPETAGLTSKWLRRLIARTLTMVKIEDFIGDADFEFLDLKEALVKIHDASAQEEFDEAHRRLSFNELLMLQIERNLKKLWWRENTKAHPLRPTDDLNDFLTSLPFTLTESQKIAIDEILGDIQQQIPMNRLLSGDVGSGKTVVAAAGIFTSFINAKKSVLMAPTQILAQQHFATISQILEPFKVRTTLATSEGITSDIGSSNVIIGTHALLFRERLVKDAAFLVIDEQHRFGVKQRAKLAELARGEKTPHMLTMTATPIPRTIALTIYGDLELSTLDELPKGRQKISTWVVPPGKRKAAEKWIGEQIKSGAQVFVVCPLIEESDAETMAQVKNVTKEFERLKKVFPRFSLALLHGRMKAREKNKILSDFKAKKYDILVSTPVIEVGIDIPDATIMVIEAAERFGLSSIHQLRGRVGRSDKKSYCLLFTTSKSASVRTRLEAAAKAKSGRELAEIDLKTRGPGELLGIRQSGISELKIAHWDDYELIKKSRDFAEKVVANQEKYKKVLAYYRKKQAAPN</sequence>
<dbReference type="Proteomes" id="UP000178870">
    <property type="component" value="Unassembled WGS sequence"/>
</dbReference>
<dbReference type="PANTHER" id="PTHR47964:SF1">
    <property type="entry name" value="ATP-DEPENDENT DNA HELICASE HOMOLOG RECG, CHLOROPLASTIC"/>
    <property type="match status" value="1"/>
</dbReference>
<keyword evidence="5" id="KW-0067">ATP-binding</keyword>
<dbReference type="GO" id="GO:0016787">
    <property type="term" value="F:hydrolase activity"/>
    <property type="evidence" value="ECO:0007669"/>
    <property type="project" value="UniProtKB-KW"/>
</dbReference>
<feature type="domain" description="Helicase C-terminal" evidence="10">
    <location>
        <begin position="445"/>
        <end position="603"/>
    </location>
</feature>